<evidence type="ECO:0000313" key="1">
    <source>
        <dbReference type="EMBL" id="MBB4066385.1"/>
    </source>
</evidence>
<evidence type="ECO:0000313" key="2">
    <source>
        <dbReference type="Proteomes" id="UP000528286"/>
    </source>
</evidence>
<sequence>MQRQVVEYAGVPVGILVPDADRMKFIAVKFHVHDLDERHFDSASDVKAAIRELLDSRKPTYFG</sequence>
<proteinExistence type="predicted"/>
<keyword evidence="2" id="KW-1185">Reference proteome</keyword>
<accession>A0A7W6NME6</accession>
<protein>
    <submittedName>
        <fullName evidence="1">Uncharacterized protein</fullName>
    </submittedName>
</protein>
<dbReference type="AlphaFoldDB" id="A0A7W6NME6"/>
<dbReference type="Proteomes" id="UP000528286">
    <property type="component" value="Unassembled WGS sequence"/>
</dbReference>
<organism evidence="1 2">
    <name type="scientific">Gellertiella hungarica</name>
    <dbReference type="NCBI Taxonomy" id="1572859"/>
    <lineage>
        <taxon>Bacteria</taxon>
        <taxon>Pseudomonadati</taxon>
        <taxon>Pseudomonadota</taxon>
        <taxon>Alphaproteobacteria</taxon>
        <taxon>Hyphomicrobiales</taxon>
        <taxon>Rhizobiaceae</taxon>
        <taxon>Gellertiella</taxon>
    </lineage>
</organism>
<name>A0A7W6NME6_9HYPH</name>
<dbReference type="EMBL" id="JACIEZ010000009">
    <property type="protein sequence ID" value="MBB4066385.1"/>
    <property type="molecule type" value="Genomic_DNA"/>
</dbReference>
<reference evidence="1 2" key="1">
    <citation type="submission" date="2020-08" db="EMBL/GenBank/DDBJ databases">
        <title>Genomic Encyclopedia of Type Strains, Phase IV (KMG-IV): sequencing the most valuable type-strain genomes for metagenomic binning, comparative biology and taxonomic classification.</title>
        <authorList>
            <person name="Goeker M."/>
        </authorList>
    </citation>
    <scope>NUCLEOTIDE SEQUENCE [LARGE SCALE GENOMIC DNA]</scope>
    <source>
        <strain evidence="1 2">DSM 29853</strain>
    </source>
</reference>
<gene>
    <name evidence="1" type="ORF">GGR23_003600</name>
</gene>
<dbReference type="RefSeq" id="WP_183367660.1">
    <property type="nucleotide sequence ID" value="NZ_JACIEZ010000009.1"/>
</dbReference>
<comment type="caution">
    <text evidence="1">The sequence shown here is derived from an EMBL/GenBank/DDBJ whole genome shotgun (WGS) entry which is preliminary data.</text>
</comment>